<evidence type="ECO:0000313" key="4">
    <source>
        <dbReference type="EMBL" id="UPL20826.1"/>
    </source>
</evidence>
<accession>A0A0A2N338</accession>
<dbReference type="GeneID" id="96774674"/>
<evidence type="ECO:0000313" key="8">
    <source>
        <dbReference type="Proteomes" id="UP001211866"/>
    </source>
</evidence>
<dbReference type="STRING" id="511.UZ73_07425"/>
<evidence type="ECO:0000313" key="6">
    <source>
        <dbReference type="Proteomes" id="UP000214561"/>
    </source>
</evidence>
<dbReference type="GO" id="GO:0046872">
    <property type="term" value="F:metal ion binding"/>
    <property type="evidence" value="ECO:0007669"/>
    <property type="project" value="InterPro"/>
</dbReference>
<dbReference type="Gene3D" id="3.30.70.100">
    <property type="match status" value="1"/>
</dbReference>
<name>A0A0A2N338_ALCFA</name>
<reference evidence="5 8" key="5">
    <citation type="submission" date="2022-05" db="EMBL/GenBank/DDBJ databases">
        <title>Complete sequence of strain NY11312.</title>
        <authorList>
            <person name="Zhou D."/>
        </authorList>
    </citation>
    <scope>NUCLEOTIDE SEQUENCE [LARGE SCALE GENOMIC DNA]</scope>
    <source>
        <strain evidence="5 8">NY11312</strain>
    </source>
</reference>
<dbReference type="OrthoDB" id="9813965at2"/>
<evidence type="ECO:0000313" key="2">
    <source>
        <dbReference type="EMBL" id="ASR88503.1"/>
    </source>
</evidence>
<dbReference type="eggNOG" id="COG2608">
    <property type="taxonomic scope" value="Bacteria"/>
</dbReference>
<dbReference type="Proteomes" id="UP000830925">
    <property type="component" value="Chromosome"/>
</dbReference>
<dbReference type="InterPro" id="IPR006121">
    <property type="entry name" value="HMA_dom"/>
</dbReference>
<reference evidence="3 7" key="3">
    <citation type="submission" date="2018-05" db="EMBL/GenBank/DDBJ databases">
        <authorList>
            <person name="Lanie J.A."/>
            <person name="Ng W.-L."/>
            <person name="Kazmierczak K.M."/>
            <person name="Andrzejewski T.M."/>
            <person name="Davidsen T.M."/>
            <person name="Wayne K.J."/>
            <person name="Tettelin H."/>
            <person name="Glass J.I."/>
            <person name="Rusch D."/>
            <person name="Podicherti R."/>
            <person name="Tsui H.-C.T."/>
            <person name="Winkler M.E."/>
        </authorList>
    </citation>
    <scope>NUCLEOTIDE SEQUENCE [LARGE SCALE GENOMIC DNA]</scope>
    <source>
        <strain evidence="3 7">YBY</strain>
    </source>
</reference>
<dbReference type="KEGG" id="afq:AFA_02945"/>
<gene>
    <name evidence="2" type="ORF">AFA_02945</name>
    <name evidence="3" type="ORF">DF183_08530</name>
    <name evidence="5" type="ORF">M2J83_03905</name>
    <name evidence="4" type="ORF">MXF72_15715</name>
</gene>
<dbReference type="Proteomes" id="UP000245216">
    <property type="component" value="Unassembled WGS sequence"/>
</dbReference>
<proteinExistence type="predicted"/>
<protein>
    <submittedName>
        <fullName evidence="3">Copper chaperone</fullName>
    </submittedName>
    <submittedName>
        <fullName evidence="4">Heavy-metal-associated domain-containing protein</fullName>
    </submittedName>
</protein>
<dbReference type="Pfam" id="PF00403">
    <property type="entry name" value="HMA"/>
    <property type="match status" value="1"/>
</dbReference>
<dbReference type="EMBL" id="CP096916">
    <property type="protein sequence ID" value="WBM38984.1"/>
    <property type="molecule type" value="Genomic_DNA"/>
</dbReference>
<dbReference type="RefSeq" id="WP_022983238.1">
    <property type="nucleotide sequence ID" value="NZ_CAXOJJ010000013.1"/>
</dbReference>
<reference evidence="2 6" key="1">
    <citation type="submission" date="2017-05" db="EMBL/GenBank/DDBJ databases">
        <authorList>
            <person name="Qiu J.G."/>
            <person name="He J."/>
        </authorList>
    </citation>
    <scope>NUCLEOTIDE SEQUENCE [LARGE SCALE GENOMIC DNA]</scope>
    <source>
        <strain evidence="2 6">JQ135</strain>
    </source>
</reference>
<dbReference type="SUPFAM" id="SSF55008">
    <property type="entry name" value="HMA, heavy metal-associated domain"/>
    <property type="match status" value="1"/>
</dbReference>
<accession>A0A0M7BMW7</accession>
<evidence type="ECO:0000259" key="1">
    <source>
        <dbReference type="PROSITE" id="PS50846"/>
    </source>
</evidence>
<organism evidence="3 7">
    <name type="scientific">Alcaligenes faecalis</name>
    <dbReference type="NCBI Taxonomy" id="511"/>
    <lineage>
        <taxon>Bacteria</taxon>
        <taxon>Pseudomonadati</taxon>
        <taxon>Pseudomonadota</taxon>
        <taxon>Betaproteobacteria</taxon>
        <taxon>Burkholderiales</taxon>
        <taxon>Alcaligenaceae</taxon>
        <taxon>Alcaligenes</taxon>
    </lineage>
</organism>
<dbReference type="Proteomes" id="UP000214561">
    <property type="component" value="Chromosome"/>
</dbReference>
<dbReference type="InterPro" id="IPR036163">
    <property type="entry name" value="HMA_dom_sf"/>
</dbReference>
<dbReference type="PROSITE" id="PS50846">
    <property type="entry name" value="HMA_2"/>
    <property type="match status" value="1"/>
</dbReference>
<dbReference type="Proteomes" id="UP001211866">
    <property type="component" value="Chromosome"/>
</dbReference>
<dbReference type="CDD" id="cd00371">
    <property type="entry name" value="HMA"/>
    <property type="match status" value="1"/>
</dbReference>
<keyword evidence="8" id="KW-1185">Reference proteome</keyword>
<dbReference type="EMBL" id="QEXO01000002">
    <property type="protein sequence ID" value="PWE14737.1"/>
    <property type="molecule type" value="Genomic_DNA"/>
</dbReference>
<reference evidence="3 7" key="2">
    <citation type="submission" date="2018-05" db="EMBL/GenBank/DDBJ databases">
        <title>Genome Sequence of an Efficient Indole-Degrading Bacterium, Alcaligenes sp.YBY.</title>
        <authorList>
            <person name="Yang B."/>
        </authorList>
    </citation>
    <scope>NUCLEOTIDE SEQUENCE [LARGE SCALE GENOMIC DNA]</scope>
    <source>
        <strain evidence="3 7">YBY</strain>
    </source>
</reference>
<feature type="domain" description="HMA" evidence="1">
    <location>
        <begin position="1"/>
        <end position="62"/>
    </location>
</feature>
<dbReference type="EMBL" id="CP095873">
    <property type="protein sequence ID" value="UPL20826.1"/>
    <property type="molecule type" value="Genomic_DNA"/>
</dbReference>
<evidence type="ECO:0000313" key="3">
    <source>
        <dbReference type="EMBL" id="PWE14737.1"/>
    </source>
</evidence>
<reference evidence="4" key="4">
    <citation type="submission" date="2022-04" db="EMBL/GenBank/DDBJ databases">
        <title>Genomic mining of Alcaligenes faecalis D334 producing ectoin and derivatives.</title>
        <authorList>
            <person name="Doan V.T."/>
            <person name="Quach N.T."/>
            <person name="Vu T.-H.-N."/>
            <person name="Phi Q.-T."/>
        </authorList>
    </citation>
    <scope>NUCLEOTIDE SEQUENCE</scope>
    <source>
        <strain evidence="4">D334</strain>
    </source>
</reference>
<dbReference type="EMBL" id="CP021641">
    <property type="protein sequence ID" value="ASR88503.1"/>
    <property type="molecule type" value="Genomic_DNA"/>
</dbReference>
<sequence>MSTFSVPDMTCGHCVRSITEAIQAVAPQATVSTDLEKHQVTVQGLDGAQALKVIEEAGYTPSAL</sequence>
<evidence type="ECO:0000313" key="5">
    <source>
        <dbReference type="EMBL" id="WBM38984.1"/>
    </source>
</evidence>
<dbReference type="AlphaFoldDB" id="A0A0A2N338"/>
<evidence type="ECO:0000313" key="7">
    <source>
        <dbReference type="Proteomes" id="UP000245216"/>
    </source>
</evidence>